<gene>
    <name evidence="3" type="primary">PmlGA01_100026800</name>
    <name evidence="3" type="ORF">PMLGA01_100026800</name>
</gene>
<dbReference type="EMBL" id="LT594498">
    <property type="protein sequence ID" value="SBT71787.1"/>
    <property type="molecule type" value="Genomic_DNA"/>
</dbReference>
<accession>A0A1C3KE19</accession>
<feature type="region of interest" description="Disordered" evidence="1">
    <location>
        <begin position="1"/>
        <end position="32"/>
    </location>
</feature>
<dbReference type="Proteomes" id="UP000219799">
    <property type="component" value="Chromosome 10"/>
</dbReference>
<keyword evidence="2" id="KW-0472">Membrane</keyword>
<feature type="transmembrane region" description="Helical" evidence="2">
    <location>
        <begin position="76"/>
        <end position="101"/>
    </location>
</feature>
<keyword evidence="2" id="KW-0812">Transmembrane</keyword>
<feature type="compositionally biased region" description="Polar residues" evidence="1">
    <location>
        <begin position="1"/>
        <end position="19"/>
    </location>
</feature>
<dbReference type="AlphaFoldDB" id="A0A1C3KE19"/>
<evidence type="ECO:0000256" key="1">
    <source>
        <dbReference type="SAM" id="MobiDB-lite"/>
    </source>
</evidence>
<organism evidence="3 4">
    <name type="scientific">Plasmodium malariae</name>
    <dbReference type="NCBI Taxonomy" id="5858"/>
    <lineage>
        <taxon>Eukaryota</taxon>
        <taxon>Sar</taxon>
        <taxon>Alveolata</taxon>
        <taxon>Apicomplexa</taxon>
        <taxon>Aconoidasida</taxon>
        <taxon>Haemosporida</taxon>
        <taxon>Plasmodiidae</taxon>
        <taxon>Plasmodium</taxon>
        <taxon>Plasmodium (Plasmodium)</taxon>
    </lineage>
</organism>
<evidence type="ECO:0000313" key="4">
    <source>
        <dbReference type="Proteomes" id="UP000219799"/>
    </source>
</evidence>
<evidence type="ECO:0000313" key="3">
    <source>
        <dbReference type="EMBL" id="SBT71787.1"/>
    </source>
</evidence>
<protein>
    <submittedName>
        <fullName evidence="3">Uncharacterized protein</fullName>
    </submittedName>
</protein>
<keyword evidence="2" id="KW-1133">Transmembrane helix</keyword>
<dbReference type="VEuPathDB" id="PlasmoDB:PmUG01_10035800"/>
<evidence type="ECO:0000256" key="2">
    <source>
        <dbReference type="SAM" id="Phobius"/>
    </source>
</evidence>
<reference evidence="3 4" key="1">
    <citation type="submission" date="2016-06" db="EMBL/GenBank/DDBJ databases">
        <authorList>
            <consortium name="Pathogen Informatics"/>
        </authorList>
    </citation>
    <scope>NUCLEOTIDE SEQUENCE [LARGE SCALE GENOMIC DNA]</scope>
    <source>
        <strain evidence="3">PmlGA01</strain>
    </source>
</reference>
<name>A0A1C3KE19_PLAMA</name>
<sequence>MSSPSVGSTTEKQITSSVKTKVDGEKQIPPLSYKGKKKKKKNLFVLNKDQSKYLVNKEYISYMMIKTFLKDYKVHITYYTVLLSLFSVFSYCVINLLLMIFEEPLAVKIVKEQVLKDKKLVDEYEEVIFSKFWTGYINESNASIVINIKSKKHNKKKGKIISTLSKQKDKWHIKTLTYYNVKKNDNLDTDDLKTVAENAKQSAVCPMNNTSFLKGKIKN</sequence>
<proteinExistence type="predicted"/>